<gene>
    <name evidence="6" type="ORF">SS1G_02308</name>
</gene>
<dbReference type="InterPro" id="IPR015424">
    <property type="entry name" value="PyrdxlP-dep_Trfase"/>
</dbReference>
<dbReference type="AlphaFoldDB" id="A7EAH6"/>
<dbReference type="GO" id="GO:0008732">
    <property type="term" value="F:L-allo-threonine aldolase activity"/>
    <property type="evidence" value="ECO:0000318"/>
    <property type="project" value="GO_Central"/>
</dbReference>
<evidence type="ECO:0000256" key="4">
    <source>
        <dbReference type="ARBA" id="ARBA00023239"/>
    </source>
</evidence>
<proteinExistence type="inferred from homology"/>
<dbReference type="STRING" id="665079.A7EAH6"/>
<organism evidence="6 7">
    <name type="scientific">Sclerotinia sclerotiorum (strain ATCC 18683 / 1980 / Ss-1)</name>
    <name type="common">White mold</name>
    <name type="synonym">Whetzelinia sclerotiorum</name>
    <dbReference type="NCBI Taxonomy" id="665079"/>
    <lineage>
        <taxon>Eukaryota</taxon>
        <taxon>Fungi</taxon>
        <taxon>Dikarya</taxon>
        <taxon>Ascomycota</taxon>
        <taxon>Pezizomycotina</taxon>
        <taxon>Leotiomycetes</taxon>
        <taxon>Helotiales</taxon>
        <taxon>Sclerotiniaceae</taxon>
        <taxon>Sclerotinia</taxon>
    </lineage>
</organism>
<evidence type="ECO:0000259" key="5">
    <source>
        <dbReference type="Pfam" id="PF01212"/>
    </source>
</evidence>
<evidence type="ECO:0000313" key="7">
    <source>
        <dbReference type="Proteomes" id="UP000001312"/>
    </source>
</evidence>
<dbReference type="eggNOG" id="KOG1368">
    <property type="taxonomic scope" value="Eukaryota"/>
</dbReference>
<name>A7EAH6_SCLS1</name>
<dbReference type="Proteomes" id="UP000001312">
    <property type="component" value="Unassembled WGS sequence"/>
</dbReference>
<dbReference type="GeneID" id="5492220"/>
<feature type="domain" description="Aromatic amino acid beta-eliminating lyase/threonine aldolase" evidence="5">
    <location>
        <begin position="107"/>
        <end position="398"/>
    </location>
</feature>
<dbReference type="PANTHER" id="PTHR48097">
    <property type="entry name" value="L-THREONINE ALDOLASE-RELATED"/>
    <property type="match status" value="1"/>
</dbReference>
<sequence length="441" mass="47968">MDLSLTSIYFSSLNESVRYPFHNQKDINLSISISIATLFNENFLFNLKNFQIDLLLYQNCFSLVIKINTITGTKMNGSRSRQVSVLPMTEFSAMGAAWMSPGPAGFDFRSDICTGSHPVMLQAIFQAGENDGWTASGASEFEADMAKLTGREATMFMVSSTMANQVALRSHLGTPPYSVLCDVRSHLVHMEAGGAGSWAGALVVTVVPSNGLWLTLDDIQRYAVISDGSDACTCPTKLIHLEVPLGGIVMPLRELKRISHWAKAKNIAVHLDGARLWEAVSFGAGTLHQYCALPDTINLCLTKGLGGAVGSLLVGNKAHLKRAKWIRKTVGGSMRQPGFLAAAAAASVKHVWGNKIDGSNSLLKPCHEKAARLASTWTSLGGRLLCPQQTNMIWLDLDHAGIAEEDPLNRRIPRNEAVSRVARAMQEAWSLISAEAWFHSK</sequence>
<accession>A7EAH6</accession>
<evidence type="ECO:0000313" key="6">
    <source>
        <dbReference type="EMBL" id="EDN99454.1"/>
    </source>
</evidence>
<evidence type="ECO:0000256" key="2">
    <source>
        <dbReference type="ARBA" id="ARBA00006966"/>
    </source>
</evidence>
<evidence type="ECO:0000256" key="3">
    <source>
        <dbReference type="ARBA" id="ARBA00022898"/>
    </source>
</evidence>
<dbReference type="SUPFAM" id="SSF53383">
    <property type="entry name" value="PLP-dependent transferases"/>
    <property type="match status" value="1"/>
</dbReference>
<dbReference type="GO" id="GO:0006545">
    <property type="term" value="P:glycine biosynthetic process"/>
    <property type="evidence" value="ECO:0000318"/>
    <property type="project" value="GO_Central"/>
</dbReference>
<protein>
    <recommendedName>
        <fullName evidence="5">Aromatic amino acid beta-eliminating lyase/threonine aldolase domain-containing protein</fullName>
    </recommendedName>
</protein>
<dbReference type="Gene3D" id="3.40.640.10">
    <property type="entry name" value="Type I PLP-dependent aspartate aminotransferase-like (Major domain)"/>
    <property type="match status" value="1"/>
</dbReference>
<keyword evidence="4" id="KW-0456">Lyase</keyword>
<dbReference type="KEGG" id="ssl:SS1G_02308"/>
<evidence type="ECO:0000256" key="1">
    <source>
        <dbReference type="ARBA" id="ARBA00001933"/>
    </source>
</evidence>
<dbReference type="GO" id="GO:0005829">
    <property type="term" value="C:cytosol"/>
    <property type="evidence" value="ECO:0000318"/>
    <property type="project" value="GO_Central"/>
</dbReference>
<dbReference type="InterPro" id="IPR015421">
    <property type="entry name" value="PyrdxlP-dep_Trfase_major"/>
</dbReference>
<keyword evidence="3" id="KW-0663">Pyridoxal phosphate</keyword>
<dbReference type="HOGENOM" id="CLU_621363_0_0_1"/>
<dbReference type="Pfam" id="PF01212">
    <property type="entry name" value="Beta_elim_lyase"/>
    <property type="match status" value="1"/>
</dbReference>
<comment type="similarity">
    <text evidence="2">Belongs to the threonine aldolase family.</text>
</comment>
<dbReference type="PANTHER" id="PTHR48097:SF9">
    <property type="entry name" value="L-THREONINE ALDOLASE"/>
    <property type="match status" value="1"/>
</dbReference>
<reference evidence="7" key="1">
    <citation type="journal article" date="2011" name="PLoS Genet.">
        <title>Genomic analysis of the necrotrophic fungal pathogens Sclerotinia sclerotiorum and Botrytis cinerea.</title>
        <authorList>
            <person name="Amselem J."/>
            <person name="Cuomo C.A."/>
            <person name="van Kan J.A."/>
            <person name="Viaud M."/>
            <person name="Benito E.P."/>
            <person name="Couloux A."/>
            <person name="Coutinho P.M."/>
            <person name="de Vries R.P."/>
            <person name="Dyer P.S."/>
            <person name="Fillinger S."/>
            <person name="Fournier E."/>
            <person name="Gout L."/>
            <person name="Hahn M."/>
            <person name="Kohn L."/>
            <person name="Lapalu N."/>
            <person name="Plummer K.M."/>
            <person name="Pradier J.M."/>
            <person name="Quevillon E."/>
            <person name="Sharon A."/>
            <person name="Simon A."/>
            <person name="ten Have A."/>
            <person name="Tudzynski B."/>
            <person name="Tudzynski P."/>
            <person name="Wincker P."/>
            <person name="Andrew M."/>
            <person name="Anthouard V."/>
            <person name="Beever R.E."/>
            <person name="Beffa R."/>
            <person name="Benoit I."/>
            <person name="Bouzid O."/>
            <person name="Brault B."/>
            <person name="Chen Z."/>
            <person name="Choquer M."/>
            <person name="Collemare J."/>
            <person name="Cotton P."/>
            <person name="Danchin E.G."/>
            <person name="Da Silva C."/>
            <person name="Gautier A."/>
            <person name="Giraud C."/>
            <person name="Giraud T."/>
            <person name="Gonzalez C."/>
            <person name="Grossetete S."/>
            <person name="Guldener U."/>
            <person name="Henrissat B."/>
            <person name="Howlett B.J."/>
            <person name="Kodira C."/>
            <person name="Kretschmer M."/>
            <person name="Lappartient A."/>
            <person name="Leroch M."/>
            <person name="Levis C."/>
            <person name="Mauceli E."/>
            <person name="Neuveglise C."/>
            <person name="Oeser B."/>
            <person name="Pearson M."/>
            <person name="Poulain J."/>
            <person name="Poussereau N."/>
            <person name="Quesneville H."/>
            <person name="Rascle C."/>
            <person name="Schumacher J."/>
            <person name="Segurens B."/>
            <person name="Sexton A."/>
            <person name="Silva E."/>
            <person name="Sirven C."/>
            <person name="Soanes D.M."/>
            <person name="Talbot N.J."/>
            <person name="Templeton M."/>
            <person name="Yandava C."/>
            <person name="Yarden O."/>
            <person name="Zeng Q."/>
            <person name="Rollins J.A."/>
            <person name="Lebrun M.H."/>
            <person name="Dickman M."/>
        </authorList>
    </citation>
    <scope>NUCLEOTIDE SEQUENCE [LARGE SCALE GENOMIC DNA]</scope>
    <source>
        <strain evidence="7">ATCC 18683 / 1980 / Ss-1</strain>
    </source>
</reference>
<dbReference type="GO" id="GO:0006567">
    <property type="term" value="P:L-threonine catabolic process"/>
    <property type="evidence" value="ECO:0000318"/>
    <property type="project" value="GO_Central"/>
</dbReference>
<comment type="cofactor">
    <cofactor evidence="1">
        <name>pyridoxal 5'-phosphate</name>
        <dbReference type="ChEBI" id="CHEBI:597326"/>
    </cofactor>
</comment>
<dbReference type="RefSeq" id="XP_001596092.1">
    <property type="nucleotide sequence ID" value="XM_001596042.1"/>
</dbReference>
<dbReference type="InterPro" id="IPR001597">
    <property type="entry name" value="ArAA_b-elim_lyase/Thr_aldolase"/>
</dbReference>
<dbReference type="InParanoid" id="A7EAH6"/>
<dbReference type="FunFam" id="3.40.640.10:FF:000030">
    <property type="entry name" value="Low-specificity L-threonine aldolase"/>
    <property type="match status" value="1"/>
</dbReference>
<keyword evidence="7" id="KW-1185">Reference proteome</keyword>
<dbReference type="EMBL" id="CH476623">
    <property type="protein sequence ID" value="EDN99454.1"/>
    <property type="molecule type" value="Genomic_DNA"/>
</dbReference>